<dbReference type="EMBL" id="FQZP01000022">
    <property type="protein sequence ID" value="SHJ06813.1"/>
    <property type="molecule type" value="Genomic_DNA"/>
</dbReference>
<proteinExistence type="predicted"/>
<dbReference type="CDD" id="cd14360">
    <property type="entry name" value="UBA_NAC_like_bac"/>
    <property type="match status" value="1"/>
</dbReference>
<dbReference type="OrthoDB" id="3183239at2"/>
<sequence>MISMELIDEFRKRTHSSYEEAKFYLERNNGDLLDAIIDFERSKTGRAQHRGGYHAPHIPHDRSQQDFGHKLTTLLQKGFDTRIFVEDSKSVLFNVPVILLLFLLPFWVIIVVLFVFFMMLGYKISVRDVKSRNIDVDAIFSNISEKMKETGQPAERPVPSEPQTGDKDKKDGYKEYTIE</sequence>
<keyword evidence="2" id="KW-1133">Transmembrane helix</keyword>
<organism evidence="3 4">
    <name type="scientific">Thermoclostridium caenicola</name>
    <dbReference type="NCBI Taxonomy" id="659425"/>
    <lineage>
        <taxon>Bacteria</taxon>
        <taxon>Bacillati</taxon>
        <taxon>Bacillota</taxon>
        <taxon>Clostridia</taxon>
        <taxon>Eubacteriales</taxon>
        <taxon>Oscillospiraceae</taxon>
        <taxon>Thermoclostridium</taxon>
    </lineage>
</organism>
<dbReference type="InterPro" id="IPR009060">
    <property type="entry name" value="UBA-like_sf"/>
</dbReference>
<dbReference type="AlphaFoldDB" id="A0A1M6GA35"/>
<reference evidence="3 4" key="1">
    <citation type="submission" date="2016-11" db="EMBL/GenBank/DDBJ databases">
        <authorList>
            <person name="Varghese N."/>
            <person name="Submissions S."/>
        </authorList>
    </citation>
    <scope>NUCLEOTIDE SEQUENCE [LARGE SCALE GENOMIC DNA]</scope>
    <source>
        <strain evidence="3 4">DSM 19027</strain>
    </source>
</reference>
<feature type="transmembrane region" description="Helical" evidence="2">
    <location>
        <begin position="97"/>
        <end position="122"/>
    </location>
</feature>
<dbReference type="RefSeq" id="WP_149678698.1">
    <property type="nucleotide sequence ID" value="NZ_DAONMB010000041.1"/>
</dbReference>
<dbReference type="Proteomes" id="UP000324781">
    <property type="component" value="Unassembled WGS sequence"/>
</dbReference>
<dbReference type="SUPFAM" id="SSF46934">
    <property type="entry name" value="UBA-like"/>
    <property type="match status" value="1"/>
</dbReference>
<protein>
    <submittedName>
        <fullName evidence="3">Uncharacterized protein</fullName>
    </submittedName>
</protein>
<evidence type="ECO:0000256" key="1">
    <source>
        <dbReference type="SAM" id="MobiDB-lite"/>
    </source>
</evidence>
<feature type="compositionally biased region" description="Basic and acidic residues" evidence="1">
    <location>
        <begin position="164"/>
        <end position="179"/>
    </location>
</feature>
<keyword evidence="4" id="KW-1185">Reference proteome</keyword>
<evidence type="ECO:0000313" key="3">
    <source>
        <dbReference type="EMBL" id="SHJ06813.1"/>
    </source>
</evidence>
<accession>A0A1M6GA35</accession>
<name>A0A1M6GA35_9FIRM</name>
<keyword evidence="2" id="KW-0472">Membrane</keyword>
<gene>
    <name evidence="3" type="ORF">SAMN05444373_102229</name>
</gene>
<evidence type="ECO:0000256" key="2">
    <source>
        <dbReference type="SAM" id="Phobius"/>
    </source>
</evidence>
<dbReference type="Pfam" id="PF14555">
    <property type="entry name" value="UBA_4"/>
    <property type="match status" value="1"/>
</dbReference>
<feature type="region of interest" description="Disordered" evidence="1">
    <location>
        <begin position="147"/>
        <end position="179"/>
    </location>
</feature>
<evidence type="ECO:0000313" key="4">
    <source>
        <dbReference type="Proteomes" id="UP000324781"/>
    </source>
</evidence>
<dbReference type="Gene3D" id="1.10.8.10">
    <property type="entry name" value="DNA helicase RuvA subunit, C-terminal domain"/>
    <property type="match status" value="1"/>
</dbReference>
<keyword evidence="2" id="KW-0812">Transmembrane</keyword>